<proteinExistence type="inferred from homology"/>
<dbReference type="AlphaFoldDB" id="A0A240TXN0"/>
<dbReference type="GO" id="GO:0003677">
    <property type="term" value="F:DNA binding"/>
    <property type="evidence" value="ECO:0007669"/>
    <property type="project" value="UniProtKB-KW"/>
</dbReference>
<evidence type="ECO:0000313" key="4">
    <source>
        <dbReference type="EMBL" id="ART61077.1"/>
    </source>
</evidence>
<keyword evidence="4" id="KW-0614">Plasmid</keyword>
<keyword evidence="5" id="KW-1185">Reference proteome</keyword>
<evidence type="ECO:0000313" key="5">
    <source>
        <dbReference type="Proteomes" id="UP000194440"/>
    </source>
</evidence>
<dbReference type="RefSeq" id="WP_081739430.1">
    <property type="nucleotide sequence ID" value="NZ_CP021360.1"/>
</dbReference>
<dbReference type="PANTHER" id="PTHR30408">
    <property type="entry name" value="TYPE-1 RESTRICTION ENZYME ECOKI SPECIFICITY PROTEIN"/>
    <property type="match status" value="1"/>
</dbReference>
<sequence>MSSEWASLTIGDLVREGEAAVQTGPFGSQLHSHDYVASGTPVIPTEAIGRGRILDIEVPRVDAAKASELARHRLRVGDILFARRGAQATGLSAIVDERFEGALCGTGALLLRLHSPRIDPQYLAMFLSSETAYSWLRTRAVGAVMPNLNTAIIQALPVSLPGIHEQQRIAGLIGALDDRITLLRETNATLEAIARALFKSWFVDFDPVRAKMEGRPPEGMDEATAALFPDGFETSELGEVPRGWRVGSVYDISKVVYGAPFASKLFKAAPPGRPLVRIRDLKDERPGVFTEEVHPKGYLLKPGDIAVGMDGEFRAYVWGGETAWLNQRVCVFHPINGASSAFVRLSIAPLLAAVEASETATTVIHLGKNDIDRFRVILPSSTVLHAFRAVAKPVYERLVLNKQKAQTLSTLRDTLLPRLISGQLRLPEAQAALETTP</sequence>
<reference evidence="4" key="1">
    <citation type="submission" date="2017-05" db="EMBL/GenBank/DDBJ databases">
        <title>Polyphasic characterization of four soil-derived phenanthrene-degrading Acidovorax strains and proposal of Acidovorax phenanthrenivorans sp. nov.</title>
        <authorList>
            <person name="Singleton D."/>
            <person name="Lee J."/>
            <person name="Dickey A.N."/>
            <person name="Stroud A."/>
            <person name="Scholl E.H."/>
            <person name="Wright F.A."/>
            <person name="Aitken M.D."/>
        </authorList>
    </citation>
    <scope>NUCLEOTIDE SEQUENCE</scope>
    <source>
        <strain evidence="4">P4</strain>
        <plasmid evidence="4">pACP4.1</plasmid>
    </source>
</reference>
<protein>
    <submittedName>
        <fullName evidence="4">Uncharacterized protein</fullName>
    </submittedName>
</protein>
<dbReference type="Proteomes" id="UP000194440">
    <property type="component" value="Plasmid pACP4.1"/>
</dbReference>
<dbReference type="KEGG" id="acid:CBP33_18890"/>
<comment type="similarity">
    <text evidence="1">Belongs to the type-I restriction system S methylase family.</text>
</comment>
<dbReference type="SUPFAM" id="SSF116734">
    <property type="entry name" value="DNA methylase specificity domain"/>
    <property type="match status" value="2"/>
</dbReference>
<accession>A0A240TXN0</accession>
<dbReference type="KEGG" id="acip:CBP36_19050"/>
<dbReference type="Gene3D" id="3.90.220.20">
    <property type="entry name" value="DNA methylase specificity domains"/>
    <property type="match status" value="2"/>
</dbReference>
<geneLocation type="plasmid" evidence="4 5">
    <name>pACP4.1</name>
</geneLocation>
<dbReference type="REBASE" id="202171">
    <property type="entry name" value="S.AspP4ORF19055P"/>
</dbReference>
<dbReference type="Pfam" id="PF01420">
    <property type="entry name" value="Methylase_S"/>
    <property type="match status" value="1"/>
</dbReference>
<evidence type="ECO:0000256" key="2">
    <source>
        <dbReference type="ARBA" id="ARBA00022747"/>
    </source>
</evidence>
<organism evidence="4 5">
    <name type="scientific">Acidovorax carolinensis</name>
    <dbReference type="NCBI Taxonomy" id="553814"/>
    <lineage>
        <taxon>Bacteria</taxon>
        <taxon>Pseudomonadati</taxon>
        <taxon>Pseudomonadota</taxon>
        <taxon>Betaproteobacteria</taxon>
        <taxon>Burkholderiales</taxon>
        <taxon>Comamonadaceae</taxon>
        <taxon>Acidovorax</taxon>
    </lineage>
</organism>
<dbReference type="PANTHER" id="PTHR30408:SF13">
    <property type="entry name" value="TYPE I RESTRICTION ENZYME HINDI SPECIFICITY SUBUNIT"/>
    <property type="match status" value="1"/>
</dbReference>
<dbReference type="GO" id="GO:0009307">
    <property type="term" value="P:DNA restriction-modification system"/>
    <property type="evidence" value="ECO:0007669"/>
    <property type="project" value="UniProtKB-KW"/>
</dbReference>
<dbReference type="REBASE" id="202165">
    <property type="entry name" value="S.AspNA2ORF18885P"/>
</dbReference>
<dbReference type="KEGG" id="acis:CBP35_19000"/>
<dbReference type="CDD" id="cd17257">
    <property type="entry name" value="RMtype1_S_EcoBI-TRD1-CR1_like"/>
    <property type="match status" value="1"/>
</dbReference>
<evidence type="ECO:0000256" key="3">
    <source>
        <dbReference type="ARBA" id="ARBA00023125"/>
    </source>
</evidence>
<name>A0A240TXN0_9BURK</name>
<gene>
    <name evidence="4" type="ORF">CBP36_19050</name>
</gene>
<dbReference type="InterPro" id="IPR000055">
    <property type="entry name" value="Restrct_endonuc_typeI_TRD"/>
</dbReference>
<keyword evidence="2" id="KW-0680">Restriction system</keyword>
<accession>A0A240UHV5</accession>
<evidence type="ECO:0000256" key="1">
    <source>
        <dbReference type="ARBA" id="ARBA00010923"/>
    </source>
</evidence>
<keyword evidence="3" id="KW-0238">DNA-binding</keyword>
<dbReference type="EMBL" id="CP021367">
    <property type="protein sequence ID" value="ART61077.1"/>
    <property type="molecule type" value="Genomic_DNA"/>
</dbReference>
<dbReference type="InterPro" id="IPR052021">
    <property type="entry name" value="Type-I_RS_S_subunit"/>
</dbReference>
<dbReference type="InterPro" id="IPR044946">
    <property type="entry name" value="Restrct_endonuc_typeI_TRD_sf"/>
</dbReference>